<reference evidence="1 2" key="1">
    <citation type="journal article" date="2019" name="Int. J. Syst. Evol. Microbiol.">
        <title>Capsulimonas corticalis gen. nov., sp. nov., an aerobic capsulated bacterium, of a novel bacterial order, Capsulimonadales ord. nov., of the class Armatimonadia of the phylum Armatimonadetes.</title>
        <authorList>
            <person name="Li J."/>
            <person name="Kudo C."/>
            <person name="Tonouchi A."/>
        </authorList>
    </citation>
    <scope>NUCLEOTIDE SEQUENCE [LARGE SCALE GENOMIC DNA]</scope>
    <source>
        <strain evidence="1 2">AX-7</strain>
    </source>
</reference>
<evidence type="ECO:0000313" key="1">
    <source>
        <dbReference type="EMBL" id="BDI33901.1"/>
    </source>
</evidence>
<sequence length="74" mass="8401">MAKITTVTVSYRVKMSYDYQTVEGGAEMTIQLEEGELASTTIVEYRRGLRVLVNADVKKELRAAVRESKALFRE</sequence>
<organism evidence="1 2">
    <name type="scientific">Capsulimonas corticalis</name>
    <dbReference type="NCBI Taxonomy" id="2219043"/>
    <lineage>
        <taxon>Bacteria</taxon>
        <taxon>Bacillati</taxon>
        <taxon>Armatimonadota</taxon>
        <taxon>Armatimonadia</taxon>
        <taxon>Capsulimonadales</taxon>
        <taxon>Capsulimonadaceae</taxon>
        <taxon>Capsulimonas</taxon>
    </lineage>
</organism>
<dbReference type="RefSeq" id="WP_119322773.1">
    <property type="nucleotide sequence ID" value="NZ_AP025739.1"/>
</dbReference>
<gene>
    <name evidence="1" type="ORF">CCAX7_59520</name>
</gene>
<dbReference type="EMBL" id="AP025739">
    <property type="protein sequence ID" value="BDI33901.1"/>
    <property type="molecule type" value="Genomic_DNA"/>
</dbReference>
<name>A0A402CZM9_9BACT</name>
<evidence type="ECO:0000313" key="2">
    <source>
        <dbReference type="Proteomes" id="UP000287394"/>
    </source>
</evidence>
<dbReference type="Proteomes" id="UP000287394">
    <property type="component" value="Chromosome"/>
</dbReference>
<dbReference type="AlphaFoldDB" id="A0A402CZM9"/>
<keyword evidence="2" id="KW-1185">Reference proteome</keyword>
<protein>
    <submittedName>
        <fullName evidence="1">Uncharacterized protein</fullName>
    </submittedName>
</protein>
<proteinExistence type="predicted"/>
<dbReference type="KEGG" id="ccot:CCAX7_59520"/>
<accession>A0A402CZM9</accession>